<dbReference type="InterPro" id="IPR007219">
    <property type="entry name" value="XnlR_reg_dom"/>
</dbReference>
<dbReference type="GO" id="GO:0000981">
    <property type="term" value="F:DNA-binding transcription factor activity, RNA polymerase II-specific"/>
    <property type="evidence" value="ECO:0007669"/>
    <property type="project" value="TreeGrafter"/>
</dbReference>
<dbReference type="GO" id="GO:0005634">
    <property type="term" value="C:nucleus"/>
    <property type="evidence" value="ECO:0007669"/>
    <property type="project" value="TreeGrafter"/>
</dbReference>
<dbReference type="Proteomes" id="UP000785200">
    <property type="component" value="Unassembled WGS sequence"/>
</dbReference>
<feature type="region of interest" description="Disordered" evidence="4">
    <location>
        <begin position="1"/>
        <end position="39"/>
    </location>
</feature>
<keyword evidence="3" id="KW-0539">Nucleus</keyword>
<protein>
    <submittedName>
        <fullName evidence="6">Lactose regulatory LAC9</fullName>
    </submittedName>
</protein>
<comment type="caution">
    <text evidence="6">The sequence shown here is derived from an EMBL/GenBank/DDBJ whole genome shotgun (WGS) entry which is preliminary data.</text>
</comment>
<keyword evidence="2" id="KW-0804">Transcription</keyword>
<organism evidence="6 7">
    <name type="scientific">Hyphodiscus hymeniophilus</name>
    <dbReference type="NCBI Taxonomy" id="353542"/>
    <lineage>
        <taxon>Eukaryota</taxon>
        <taxon>Fungi</taxon>
        <taxon>Dikarya</taxon>
        <taxon>Ascomycota</taxon>
        <taxon>Pezizomycotina</taxon>
        <taxon>Leotiomycetes</taxon>
        <taxon>Helotiales</taxon>
        <taxon>Hyphodiscaceae</taxon>
        <taxon>Hyphodiscus</taxon>
    </lineage>
</organism>
<evidence type="ECO:0000256" key="2">
    <source>
        <dbReference type="ARBA" id="ARBA00023163"/>
    </source>
</evidence>
<evidence type="ECO:0000256" key="1">
    <source>
        <dbReference type="ARBA" id="ARBA00023015"/>
    </source>
</evidence>
<dbReference type="InterPro" id="IPR051127">
    <property type="entry name" value="Fungal_SecMet_Regulators"/>
</dbReference>
<dbReference type="OrthoDB" id="3362851at2759"/>
<feature type="domain" description="Xylanolytic transcriptional activator regulatory" evidence="5">
    <location>
        <begin position="295"/>
        <end position="376"/>
    </location>
</feature>
<dbReference type="GO" id="GO:0000978">
    <property type="term" value="F:RNA polymerase II cis-regulatory region sequence-specific DNA binding"/>
    <property type="evidence" value="ECO:0007669"/>
    <property type="project" value="TreeGrafter"/>
</dbReference>
<dbReference type="GO" id="GO:0000435">
    <property type="term" value="P:positive regulation of transcription from RNA polymerase II promoter by galactose"/>
    <property type="evidence" value="ECO:0007669"/>
    <property type="project" value="TreeGrafter"/>
</dbReference>
<feature type="compositionally biased region" description="Polar residues" evidence="4">
    <location>
        <begin position="1"/>
        <end position="12"/>
    </location>
</feature>
<dbReference type="AlphaFoldDB" id="A0A9P6VHB9"/>
<reference evidence="6" key="1">
    <citation type="submission" date="2019-07" db="EMBL/GenBank/DDBJ databases">
        <title>Hyphodiscus hymeniophilus genome sequencing and assembly.</title>
        <authorList>
            <person name="Kramer G."/>
            <person name="Nodwell J."/>
        </authorList>
    </citation>
    <scope>NUCLEOTIDE SEQUENCE</scope>
    <source>
        <strain evidence="6">ATCC 34498</strain>
    </source>
</reference>
<dbReference type="GO" id="GO:0008270">
    <property type="term" value="F:zinc ion binding"/>
    <property type="evidence" value="ECO:0007669"/>
    <property type="project" value="InterPro"/>
</dbReference>
<dbReference type="PANTHER" id="PTHR47424">
    <property type="entry name" value="REGULATORY PROTEIN GAL4"/>
    <property type="match status" value="1"/>
</dbReference>
<keyword evidence="7" id="KW-1185">Reference proteome</keyword>
<dbReference type="EMBL" id="VNKQ01000012">
    <property type="protein sequence ID" value="KAG0647748.1"/>
    <property type="molecule type" value="Genomic_DNA"/>
</dbReference>
<dbReference type="GO" id="GO:0006351">
    <property type="term" value="P:DNA-templated transcription"/>
    <property type="evidence" value="ECO:0007669"/>
    <property type="project" value="InterPro"/>
</dbReference>
<evidence type="ECO:0000259" key="5">
    <source>
        <dbReference type="SMART" id="SM00906"/>
    </source>
</evidence>
<accession>A0A9P6VHB9</accession>
<evidence type="ECO:0000256" key="3">
    <source>
        <dbReference type="ARBA" id="ARBA00023242"/>
    </source>
</evidence>
<proteinExistence type="predicted"/>
<name>A0A9P6VHB9_9HELO</name>
<evidence type="ECO:0000313" key="7">
    <source>
        <dbReference type="Proteomes" id="UP000785200"/>
    </source>
</evidence>
<dbReference type="CDD" id="cd12148">
    <property type="entry name" value="fungal_TF_MHR"/>
    <property type="match status" value="1"/>
</dbReference>
<keyword evidence="1" id="KW-0805">Transcription regulation</keyword>
<evidence type="ECO:0000313" key="6">
    <source>
        <dbReference type="EMBL" id="KAG0647748.1"/>
    </source>
</evidence>
<gene>
    <name evidence="6" type="ORF">D0Z07_6624</name>
</gene>
<sequence>MYNVFSTSSASGSPRREGSGHGGGPPAKKPRKDEQITKKSFATISGALAKSDGILKTLFPSESSDALSTLSREELVALISSSNAQGSEDSSTAENDNALQCLEPSPEQEFQWEESTRNQDPSQKISDDVNALSLSLDSSSSYLGISSISAILRVMAYISPEFRTSTQKPQARAAEADSALKTSHTPIQTNEAILINAYFTHMHCVTPIVDEADFRARYTRRHDRGSPWLALLNMVLTLGSIATSEPDEKTHSIFYARAYQHLSLESFGTGHLETVQALGLLGGWYCHYLNQPNMANVIMGAALRMAIAMGLHREPVFRETECPGSGGSTLLETRRRVWWCLFCLDSWASFTLGRPSLGRWDPGTITAKLPTELSNSDFASVSLRASVEFCKIVDKCRAIASEIIADVKMDWYPIQQIVRNSVWFLFQGCLIPLLSLFSEPNHKDAEKWHNDVETSLSLLKEMSSWSLVVERTREVVSTIYEATKRPISPQDVMPMELGPDFSWDTWYTDPFWDVTEWASLPGFNGFNYDATEFNAVGFQGTDD</sequence>
<dbReference type="Pfam" id="PF04082">
    <property type="entry name" value="Fungal_trans"/>
    <property type="match status" value="1"/>
</dbReference>
<dbReference type="PANTHER" id="PTHR47424:SF5">
    <property type="entry name" value="ZN(II)2CYS6 TRANSCRIPTION FACTOR (EUROFUNG)"/>
    <property type="match status" value="1"/>
</dbReference>
<dbReference type="SMART" id="SM00906">
    <property type="entry name" value="Fungal_trans"/>
    <property type="match status" value="1"/>
</dbReference>
<evidence type="ECO:0000256" key="4">
    <source>
        <dbReference type="SAM" id="MobiDB-lite"/>
    </source>
</evidence>